<dbReference type="AlphaFoldDB" id="A0A918MFC8"/>
<reference evidence="1" key="2">
    <citation type="submission" date="2020-09" db="EMBL/GenBank/DDBJ databases">
        <authorList>
            <person name="Sun Q."/>
            <person name="Ohkuma M."/>
        </authorList>
    </citation>
    <scope>NUCLEOTIDE SEQUENCE</scope>
    <source>
        <strain evidence="1">JCM 4369</strain>
    </source>
</reference>
<evidence type="ECO:0000313" key="2">
    <source>
        <dbReference type="Proteomes" id="UP000618795"/>
    </source>
</evidence>
<organism evidence="1 2">
    <name type="scientific">Streptomyces filipinensis</name>
    <dbReference type="NCBI Taxonomy" id="66887"/>
    <lineage>
        <taxon>Bacteria</taxon>
        <taxon>Bacillati</taxon>
        <taxon>Actinomycetota</taxon>
        <taxon>Actinomycetes</taxon>
        <taxon>Kitasatosporales</taxon>
        <taxon>Streptomycetaceae</taxon>
        <taxon>Streptomyces</taxon>
    </lineage>
</organism>
<gene>
    <name evidence="1" type="ORF">GCM10010260_70120</name>
</gene>
<dbReference type="EMBL" id="BMTD01000021">
    <property type="protein sequence ID" value="GGV20043.1"/>
    <property type="molecule type" value="Genomic_DNA"/>
</dbReference>
<name>A0A918MFC8_9ACTN</name>
<sequence>MNSPTPRTPSGLSRMTDEELAQRAAELATSWVSATSALSQTRGWALVGLQHSGSGHMEMYAWAALETWERQLAEALATAGSDEGCERIARAKEQAVRQMRDLLLDGIRRAEQLYGRREEPHRVDPRARLRDFISRNG</sequence>
<evidence type="ECO:0000313" key="1">
    <source>
        <dbReference type="EMBL" id="GGV20043.1"/>
    </source>
</evidence>
<keyword evidence="2" id="KW-1185">Reference proteome</keyword>
<comment type="caution">
    <text evidence="1">The sequence shown here is derived from an EMBL/GenBank/DDBJ whole genome shotgun (WGS) entry which is preliminary data.</text>
</comment>
<accession>A0A918MFC8</accession>
<protein>
    <submittedName>
        <fullName evidence="1">Uncharacterized protein</fullName>
    </submittedName>
</protein>
<dbReference type="Proteomes" id="UP000618795">
    <property type="component" value="Unassembled WGS sequence"/>
</dbReference>
<proteinExistence type="predicted"/>
<dbReference type="RefSeq" id="WP_191877509.1">
    <property type="nucleotide sequence ID" value="NZ_BMTD01000021.1"/>
</dbReference>
<reference evidence="1" key="1">
    <citation type="journal article" date="2014" name="Int. J. Syst. Evol. Microbiol.">
        <title>Complete genome sequence of Corynebacterium casei LMG S-19264T (=DSM 44701T), isolated from a smear-ripened cheese.</title>
        <authorList>
            <consortium name="US DOE Joint Genome Institute (JGI-PGF)"/>
            <person name="Walter F."/>
            <person name="Albersmeier A."/>
            <person name="Kalinowski J."/>
            <person name="Ruckert C."/>
        </authorList>
    </citation>
    <scope>NUCLEOTIDE SEQUENCE</scope>
    <source>
        <strain evidence="1">JCM 4369</strain>
    </source>
</reference>